<dbReference type="GO" id="GO:0004129">
    <property type="term" value="F:cytochrome-c oxidase activity"/>
    <property type="evidence" value="ECO:0007669"/>
    <property type="project" value="InterPro"/>
</dbReference>
<feature type="transmembrane region" description="Helical" evidence="8">
    <location>
        <begin position="120"/>
        <end position="140"/>
    </location>
</feature>
<dbReference type="CDD" id="cd00386">
    <property type="entry name" value="Heme_Cu_Oxidase_III_like"/>
    <property type="match status" value="1"/>
</dbReference>
<evidence type="ECO:0000313" key="10">
    <source>
        <dbReference type="EMBL" id="HEW46809.1"/>
    </source>
</evidence>
<dbReference type="GO" id="GO:0019646">
    <property type="term" value="P:aerobic electron transport chain"/>
    <property type="evidence" value="ECO:0007669"/>
    <property type="project" value="InterPro"/>
</dbReference>
<organism evidence="10">
    <name type="scientific">Hydrogenobacter sp</name>
    <dbReference type="NCBI Taxonomy" id="2152829"/>
    <lineage>
        <taxon>Bacteria</taxon>
        <taxon>Pseudomonadati</taxon>
        <taxon>Aquificota</taxon>
        <taxon>Aquificia</taxon>
        <taxon>Aquificales</taxon>
        <taxon>Aquificaceae</taxon>
        <taxon>Hydrogenobacter</taxon>
    </lineage>
</organism>
<evidence type="ECO:0000256" key="8">
    <source>
        <dbReference type="SAM" id="Phobius"/>
    </source>
</evidence>
<feature type="transmembrane region" description="Helical" evidence="8">
    <location>
        <begin position="152"/>
        <end position="172"/>
    </location>
</feature>
<feature type="domain" description="Heme-copper oxidase subunit III family profile" evidence="9">
    <location>
        <begin position="12"/>
        <end position="254"/>
    </location>
</feature>
<keyword evidence="6 8" id="KW-0472">Membrane</keyword>
<comment type="similarity">
    <text evidence="2 7">Belongs to the cytochrome c oxidase subunit 3 family.</text>
</comment>
<evidence type="ECO:0000256" key="3">
    <source>
        <dbReference type="ARBA" id="ARBA00022475"/>
    </source>
</evidence>
<sequence>MAHEGTHAAHHETSVWALPVGLSTFFLSLAAIAYFTWKLAFLAVLSGGVGLALFVLGIAGWANEYFSKGHDEGLGFQGIVWFVFAEVVIFGTIFAGFWMARVTHADVWVREWIPQGGMNLALVALLTLILWTSSFTIWKAEHSIEEGDLGGYRMWLLATMILGTVFLVLHAWEWMHLWHKGFTISSNMYGTGFYMLTGVHASHVLVGLGMQLILLINSGKALGKKTPARAASYYWHFVDLAWLLVAGTAYIVGSYGKF</sequence>
<dbReference type="InterPro" id="IPR000298">
    <property type="entry name" value="Cyt_c_oxidase-like_su3"/>
</dbReference>
<evidence type="ECO:0000259" key="9">
    <source>
        <dbReference type="PROSITE" id="PS50253"/>
    </source>
</evidence>
<dbReference type="AlphaFoldDB" id="A0A7C2Z3U2"/>
<dbReference type="EMBL" id="DSFP01000077">
    <property type="protein sequence ID" value="HEW46809.1"/>
    <property type="molecule type" value="Genomic_DNA"/>
</dbReference>
<dbReference type="Gene3D" id="1.20.120.80">
    <property type="entry name" value="Cytochrome c oxidase, subunit III, four-helix bundle"/>
    <property type="match status" value="1"/>
</dbReference>
<dbReference type="SUPFAM" id="SSF81452">
    <property type="entry name" value="Cytochrome c oxidase subunit III-like"/>
    <property type="match status" value="1"/>
</dbReference>
<reference evidence="10" key="1">
    <citation type="journal article" date="2020" name="mSystems">
        <title>Genome- and Community-Level Interaction Insights into Carbon Utilization and Element Cycling Functions of Hydrothermarchaeota in Hydrothermal Sediment.</title>
        <authorList>
            <person name="Zhou Z."/>
            <person name="Liu Y."/>
            <person name="Xu W."/>
            <person name="Pan J."/>
            <person name="Luo Z.H."/>
            <person name="Li M."/>
        </authorList>
    </citation>
    <scope>NUCLEOTIDE SEQUENCE [LARGE SCALE GENOMIC DNA]</scope>
    <source>
        <strain evidence="10">SpSt-132</strain>
    </source>
</reference>
<evidence type="ECO:0000256" key="4">
    <source>
        <dbReference type="ARBA" id="ARBA00022692"/>
    </source>
</evidence>
<feature type="transmembrane region" description="Helical" evidence="8">
    <location>
        <begin position="233"/>
        <end position="252"/>
    </location>
</feature>
<keyword evidence="5 8" id="KW-1133">Transmembrane helix</keyword>
<dbReference type="GO" id="GO:0005886">
    <property type="term" value="C:plasma membrane"/>
    <property type="evidence" value="ECO:0007669"/>
    <property type="project" value="UniProtKB-SubCell"/>
</dbReference>
<keyword evidence="3" id="KW-1003">Cell membrane</keyword>
<protein>
    <submittedName>
        <fullName evidence="10">Heme-copper oxidase subunit III</fullName>
    </submittedName>
</protein>
<dbReference type="InterPro" id="IPR035973">
    <property type="entry name" value="Cyt_c_oxidase_su3-like_sf"/>
</dbReference>
<dbReference type="Pfam" id="PF00510">
    <property type="entry name" value="COX3"/>
    <property type="match status" value="1"/>
</dbReference>
<dbReference type="InterPro" id="IPR024791">
    <property type="entry name" value="Cyt_c/ubiquinol_Oxase_su3"/>
</dbReference>
<evidence type="ECO:0000256" key="6">
    <source>
        <dbReference type="ARBA" id="ARBA00023136"/>
    </source>
</evidence>
<dbReference type="PANTHER" id="PTHR11403:SF2">
    <property type="entry name" value="CYTOCHROME BO(3) UBIQUINOL OXIDASE SUBUNIT 3"/>
    <property type="match status" value="1"/>
</dbReference>
<dbReference type="InterPro" id="IPR013833">
    <property type="entry name" value="Cyt_c_oxidase_su3_a-hlx"/>
</dbReference>
<proteinExistence type="inferred from homology"/>
<comment type="subcellular location">
    <subcellularLocation>
        <location evidence="1 7">Cell membrane</location>
        <topology evidence="1 7">Multi-pass membrane protein</topology>
    </subcellularLocation>
</comment>
<accession>A0A7C2Z3U2</accession>
<evidence type="ECO:0000256" key="7">
    <source>
        <dbReference type="RuleBase" id="RU003376"/>
    </source>
</evidence>
<dbReference type="PANTHER" id="PTHR11403">
    <property type="entry name" value="CYTOCHROME C OXIDASE SUBUNIT III"/>
    <property type="match status" value="1"/>
</dbReference>
<feature type="transmembrane region" description="Helical" evidence="8">
    <location>
        <begin position="15"/>
        <end position="35"/>
    </location>
</feature>
<evidence type="ECO:0000256" key="2">
    <source>
        <dbReference type="ARBA" id="ARBA00010581"/>
    </source>
</evidence>
<feature type="transmembrane region" description="Helical" evidence="8">
    <location>
        <begin position="193"/>
        <end position="213"/>
    </location>
</feature>
<feature type="transmembrane region" description="Helical" evidence="8">
    <location>
        <begin position="74"/>
        <end position="99"/>
    </location>
</feature>
<feature type="transmembrane region" description="Helical" evidence="8">
    <location>
        <begin position="42"/>
        <end position="62"/>
    </location>
</feature>
<keyword evidence="4 7" id="KW-0812">Transmembrane</keyword>
<evidence type="ECO:0000256" key="1">
    <source>
        <dbReference type="ARBA" id="ARBA00004651"/>
    </source>
</evidence>
<evidence type="ECO:0000256" key="5">
    <source>
        <dbReference type="ARBA" id="ARBA00022989"/>
    </source>
</evidence>
<comment type="caution">
    <text evidence="10">The sequence shown here is derived from an EMBL/GenBank/DDBJ whole genome shotgun (WGS) entry which is preliminary data.</text>
</comment>
<gene>
    <name evidence="10" type="ORF">ENO47_09175</name>
</gene>
<dbReference type="PROSITE" id="PS50253">
    <property type="entry name" value="COX3"/>
    <property type="match status" value="1"/>
</dbReference>
<name>A0A7C2Z3U2_9AQUI</name>